<dbReference type="Proteomes" id="UP000316331">
    <property type="component" value="Unassembled WGS sequence"/>
</dbReference>
<dbReference type="SUPFAM" id="SSF52096">
    <property type="entry name" value="ClpP/crotonase"/>
    <property type="match status" value="1"/>
</dbReference>
<dbReference type="PANTHER" id="PTHR43602">
    <property type="match status" value="1"/>
</dbReference>
<dbReference type="AlphaFoldDB" id="A0A543FGC8"/>
<comment type="function">
    <text evidence="5">May play a role in fatty acid biosynthesis and insulin sensitivity.</text>
</comment>
<keyword evidence="8" id="KW-1185">Reference proteome</keyword>
<protein>
    <recommendedName>
        <fullName evidence="6">Enoyl-CoA hydratase domain-containing protein 3, mitochondrial</fullName>
    </recommendedName>
</protein>
<keyword evidence="2" id="KW-0276">Fatty acid metabolism</keyword>
<dbReference type="InterPro" id="IPR052377">
    <property type="entry name" value="Mitochondrial_ECH-domain"/>
</dbReference>
<evidence type="ECO:0000256" key="4">
    <source>
        <dbReference type="ARBA" id="ARBA00023098"/>
    </source>
</evidence>
<reference evidence="7 8" key="1">
    <citation type="submission" date="2019-06" db="EMBL/GenBank/DDBJ databases">
        <title>Sequencing the genomes of 1000 actinobacteria strains.</title>
        <authorList>
            <person name="Klenk H.-P."/>
        </authorList>
    </citation>
    <scope>NUCLEOTIDE SEQUENCE [LARGE SCALE GENOMIC DNA]</scope>
    <source>
        <strain evidence="7 8">DSM 103495</strain>
    </source>
</reference>
<dbReference type="Gene3D" id="1.10.12.10">
    <property type="entry name" value="Lyase 2-enoyl-coa Hydratase, Chain A, domain 2"/>
    <property type="match status" value="1"/>
</dbReference>
<dbReference type="PANTHER" id="PTHR43602:SF1">
    <property type="entry name" value="ENOYL-COA HYDRATASE DOMAIN-CONTAINING PROTEIN 3, MITOCHONDRIAL"/>
    <property type="match status" value="1"/>
</dbReference>
<dbReference type="GO" id="GO:0006631">
    <property type="term" value="P:fatty acid metabolic process"/>
    <property type="evidence" value="ECO:0007669"/>
    <property type="project" value="UniProtKB-KW"/>
</dbReference>
<accession>A0A543FGC8</accession>
<proteinExistence type="inferred from homology"/>
<dbReference type="InterPro" id="IPR001753">
    <property type="entry name" value="Enoyl-CoA_hydra/iso"/>
</dbReference>
<evidence type="ECO:0000256" key="5">
    <source>
        <dbReference type="ARBA" id="ARBA00037410"/>
    </source>
</evidence>
<dbReference type="InterPro" id="IPR014748">
    <property type="entry name" value="Enoyl-CoA_hydra_C"/>
</dbReference>
<gene>
    <name evidence="7" type="ORF">FB390_4620</name>
</gene>
<keyword evidence="4" id="KW-0443">Lipid metabolism</keyword>
<evidence type="ECO:0000313" key="8">
    <source>
        <dbReference type="Proteomes" id="UP000316331"/>
    </source>
</evidence>
<keyword evidence="3" id="KW-0809">Transit peptide</keyword>
<dbReference type="InterPro" id="IPR029045">
    <property type="entry name" value="ClpP/crotonase-like_dom_sf"/>
</dbReference>
<sequence length="270" mass="28470">MAPPVAIYGGDMTALEYQHVLVARDGETVRITMNRPDRRNALSGEHLAELLASFRAAGETDATGIVLGAHGPVFSAGHDFADVAARDLLGVRELLSLCTELMSTVQSVPQVVIARVHGLATAAGCQLVASCDLAVAAESAGFALPGGKGGWFCHTPAVPVARAVGRKRLMELALTGDPIDARTAEQWGLINRAVPDAELDSAVDELLARATRGSRANKALGKRTLYAQLDRPEADAYTLALEVMAAAAQLPGAREGMAAFLEKRPPVWRD</sequence>
<dbReference type="CDD" id="cd06558">
    <property type="entry name" value="crotonase-like"/>
    <property type="match status" value="1"/>
</dbReference>
<dbReference type="EMBL" id="VFPG01000001">
    <property type="protein sequence ID" value="TQM32917.1"/>
    <property type="molecule type" value="Genomic_DNA"/>
</dbReference>
<organism evidence="7 8">
    <name type="scientific">Nocardia bhagyanarayanae</name>
    <dbReference type="NCBI Taxonomy" id="1215925"/>
    <lineage>
        <taxon>Bacteria</taxon>
        <taxon>Bacillati</taxon>
        <taxon>Actinomycetota</taxon>
        <taxon>Actinomycetes</taxon>
        <taxon>Mycobacteriales</taxon>
        <taxon>Nocardiaceae</taxon>
        <taxon>Nocardia</taxon>
    </lineage>
</organism>
<dbReference type="Pfam" id="PF00378">
    <property type="entry name" value="ECH_1"/>
    <property type="match status" value="1"/>
</dbReference>
<comment type="similarity">
    <text evidence="1">Belongs to the enoyl-CoA hydratase/isomerase family.</text>
</comment>
<evidence type="ECO:0000256" key="3">
    <source>
        <dbReference type="ARBA" id="ARBA00022946"/>
    </source>
</evidence>
<comment type="caution">
    <text evidence="7">The sequence shown here is derived from an EMBL/GenBank/DDBJ whole genome shotgun (WGS) entry which is preliminary data.</text>
</comment>
<evidence type="ECO:0000256" key="2">
    <source>
        <dbReference type="ARBA" id="ARBA00022832"/>
    </source>
</evidence>
<dbReference type="Gene3D" id="3.90.226.10">
    <property type="entry name" value="2-enoyl-CoA Hydratase, Chain A, domain 1"/>
    <property type="match status" value="1"/>
</dbReference>
<dbReference type="GO" id="GO:0016836">
    <property type="term" value="F:hydro-lyase activity"/>
    <property type="evidence" value="ECO:0007669"/>
    <property type="project" value="TreeGrafter"/>
</dbReference>
<evidence type="ECO:0000256" key="1">
    <source>
        <dbReference type="ARBA" id="ARBA00005254"/>
    </source>
</evidence>
<evidence type="ECO:0000256" key="6">
    <source>
        <dbReference type="ARBA" id="ARBA00040545"/>
    </source>
</evidence>
<evidence type="ECO:0000313" key="7">
    <source>
        <dbReference type="EMBL" id="TQM32917.1"/>
    </source>
</evidence>
<name>A0A543FGC8_9NOCA</name>